<gene>
    <name evidence="2" type="ORF">HCG48_17880</name>
</gene>
<evidence type="ECO:0000313" key="2">
    <source>
        <dbReference type="EMBL" id="QIZ72213.1"/>
    </source>
</evidence>
<dbReference type="Gene3D" id="2.40.50.140">
    <property type="entry name" value="Nucleic acid-binding proteins"/>
    <property type="match status" value="1"/>
</dbReference>
<dbReference type="EMBL" id="CP051167">
    <property type="protein sequence ID" value="QIZ72213.1"/>
    <property type="molecule type" value="Genomic_DNA"/>
</dbReference>
<keyword evidence="3" id="KW-1185">Reference proteome</keyword>
<dbReference type="AlphaFoldDB" id="A0A6H1U2F6"/>
<accession>A0A6H1U2F6</accession>
<evidence type="ECO:0000256" key="1">
    <source>
        <dbReference type="SAM" id="Phobius"/>
    </source>
</evidence>
<dbReference type="KEGG" id="oxy:HCG48_17880"/>
<proteinExistence type="predicted"/>
<dbReference type="InterPro" id="IPR012340">
    <property type="entry name" value="NA-bd_OB-fold"/>
</dbReference>
<keyword evidence="1" id="KW-0812">Transmembrane</keyword>
<organism evidence="2 3">
    <name type="scientific">Oxynema aestuarii AP17</name>
    <dbReference type="NCBI Taxonomy" id="2064643"/>
    <lineage>
        <taxon>Bacteria</taxon>
        <taxon>Bacillati</taxon>
        <taxon>Cyanobacteriota</taxon>
        <taxon>Cyanophyceae</taxon>
        <taxon>Oscillatoriophycideae</taxon>
        <taxon>Oscillatoriales</taxon>
        <taxon>Oscillatoriaceae</taxon>
        <taxon>Oxynema</taxon>
        <taxon>Oxynema aestuarii</taxon>
    </lineage>
</organism>
<dbReference type="Proteomes" id="UP000500857">
    <property type="component" value="Chromosome"/>
</dbReference>
<dbReference type="RefSeq" id="WP_168570363.1">
    <property type="nucleotide sequence ID" value="NZ_CP051167.1"/>
</dbReference>
<reference evidence="2 3" key="1">
    <citation type="submission" date="2020-04" db="EMBL/GenBank/DDBJ databases">
        <authorList>
            <person name="Basu S."/>
            <person name="Maruthanayagam V."/>
            <person name="Chakraborty S."/>
            <person name="Pramanik A."/>
            <person name="Mukherjee J."/>
            <person name="Brink B."/>
        </authorList>
    </citation>
    <scope>NUCLEOTIDE SEQUENCE [LARGE SCALE GENOMIC DNA]</scope>
    <source>
        <strain evidence="2 3">AP17</strain>
    </source>
</reference>
<keyword evidence="1" id="KW-0472">Membrane</keyword>
<name>A0A6H1U2F6_9CYAN</name>
<feature type="transmembrane region" description="Helical" evidence="1">
    <location>
        <begin position="96"/>
        <end position="117"/>
    </location>
</feature>
<evidence type="ECO:0000313" key="3">
    <source>
        <dbReference type="Proteomes" id="UP000500857"/>
    </source>
</evidence>
<sequence>MNAIYTICFVVGGVFVALGAIAGLDGVEFGIEFDPDLELKEGTTADGSQASDARSHWLQTLVSLPFSSLKFWTFGSCFFGLSGLVLSRLNPGLPGTVVFLVAIAVGLLCGSAIAWILRYLQRSQADSLVRPEDLMGRSAIVEIPFDRDSKGKVNLKIKGTSLSLSAYTDSDRAFSRGDRTFIIGMKNSTVWVVPSEEGE</sequence>
<keyword evidence="1" id="KW-1133">Transmembrane helix</keyword>
<protein>
    <submittedName>
        <fullName evidence="2">NfeD-like protein</fullName>
    </submittedName>
</protein>